<gene>
    <name evidence="1" type="ORF">RPERSI_LOCUS32182</name>
</gene>
<protein>
    <submittedName>
        <fullName evidence="1">9504_t:CDS:1</fullName>
    </submittedName>
</protein>
<dbReference type="Proteomes" id="UP000789920">
    <property type="component" value="Unassembled WGS sequence"/>
</dbReference>
<evidence type="ECO:0000313" key="2">
    <source>
        <dbReference type="Proteomes" id="UP000789920"/>
    </source>
</evidence>
<evidence type="ECO:0000313" key="1">
    <source>
        <dbReference type="EMBL" id="CAG8842140.1"/>
    </source>
</evidence>
<name>A0ACA9SL85_9GLOM</name>
<keyword evidence="2" id="KW-1185">Reference proteome</keyword>
<feature type="non-terminal residue" evidence="1">
    <location>
        <position position="202"/>
    </location>
</feature>
<dbReference type="EMBL" id="CAJVQC010133110">
    <property type="protein sequence ID" value="CAG8842140.1"/>
    <property type="molecule type" value="Genomic_DNA"/>
</dbReference>
<proteinExistence type="predicted"/>
<accession>A0ACA9SL85</accession>
<feature type="non-terminal residue" evidence="1">
    <location>
        <position position="1"/>
    </location>
</feature>
<comment type="caution">
    <text evidence="1">The sequence shown here is derived from an EMBL/GenBank/DDBJ whole genome shotgun (WGS) entry which is preliminary data.</text>
</comment>
<reference evidence="1" key="1">
    <citation type="submission" date="2021-06" db="EMBL/GenBank/DDBJ databases">
        <authorList>
            <person name="Kallberg Y."/>
            <person name="Tangrot J."/>
            <person name="Rosling A."/>
        </authorList>
    </citation>
    <scope>NUCLEOTIDE SEQUENCE</scope>
    <source>
        <strain evidence="1">MA461A</strain>
    </source>
</reference>
<organism evidence="1 2">
    <name type="scientific">Racocetra persica</name>
    <dbReference type="NCBI Taxonomy" id="160502"/>
    <lineage>
        <taxon>Eukaryota</taxon>
        <taxon>Fungi</taxon>
        <taxon>Fungi incertae sedis</taxon>
        <taxon>Mucoromycota</taxon>
        <taxon>Glomeromycotina</taxon>
        <taxon>Glomeromycetes</taxon>
        <taxon>Diversisporales</taxon>
        <taxon>Gigasporaceae</taxon>
        <taxon>Racocetra</taxon>
    </lineage>
</organism>
<sequence>VTGLAPHSSKHACSKCTRVFSCFSGTSKLDYSNYIQEDPPLTNAEHRRIALQYKVSDSTTQKKLFQQHGIRWTCLLELPYIDIPRFTTIDPMHNIFLGTSKRIVQHAWMNDNLPKLGIKQLREIQIRIDSIPLPVDMGRINFKITSGFDALTADQWKIWVLVYSTYVLHQFLDEADRRCWQAFVTAVSIWSQRIITEAEIEA</sequence>